<organism evidence="1 2">
    <name type="scientific">Fusarium albosuccineum</name>
    <dbReference type="NCBI Taxonomy" id="1237068"/>
    <lineage>
        <taxon>Eukaryota</taxon>
        <taxon>Fungi</taxon>
        <taxon>Dikarya</taxon>
        <taxon>Ascomycota</taxon>
        <taxon>Pezizomycotina</taxon>
        <taxon>Sordariomycetes</taxon>
        <taxon>Hypocreomycetidae</taxon>
        <taxon>Hypocreales</taxon>
        <taxon>Nectriaceae</taxon>
        <taxon>Fusarium</taxon>
        <taxon>Fusarium decemcellulare species complex</taxon>
    </lineage>
</organism>
<keyword evidence="2" id="KW-1185">Reference proteome</keyword>
<gene>
    <name evidence="1" type="ORF">FALBO_6980</name>
</gene>
<evidence type="ECO:0000313" key="1">
    <source>
        <dbReference type="EMBL" id="KAF4466157.1"/>
    </source>
</evidence>
<dbReference type="Proteomes" id="UP000554235">
    <property type="component" value="Unassembled WGS sequence"/>
</dbReference>
<name>A0A8H4PJW8_9HYPO</name>
<dbReference type="OrthoDB" id="4777915at2759"/>
<dbReference type="EMBL" id="JAADYS010000920">
    <property type="protein sequence ID" value="KAF4466157.1"/>
    <property type="molecule type" value="Genomic_DNA"/>
</dbReference>
<comment type="caution">
    <text evidence="1">The sequence shown here is derived from an EMBL/GenBank/DDBJ whole genome shotgun (WGS) entry which is preliminary data.</text>
</comment>
<sequence length="160" mass="18703">DRKDYNSAGLEDMYKKHLLHVSKNTHLLSGKDGCRIRGTRRQRRAARCPQGVGWHEDSHTAWVEEIAQSKEDYGFIIYKSREVENRSAVAKERWFQVWNGRKMAPGIDIDLLDDNFPSYKNAGDWVYNGFFLNRHMLPLWVSPCPEHGFSSEQTRSAFRE</sequence>
<reference evidence="1 2" key="1">
    <citation type="submission" date="2020-01" db="EMBL/GenBank/DDBJ databases">
        <title>Identification and distribution of gene clusters putatively required for synthesis of sphingolipid metabolism inhibitors in phylogenetically diverse species of the filamentous fungus Fusarium.</title>
        <authorList>
            <person name="Kim H.-S."/>
            <person name="Busman M."/>
            <person name="Brown D.W."/>
            <person name="Divon H."/>
            <person name="Uhlig S."/>
            <person name="Proctor R.H."/>
        </authorList>
    </citation>
    <scope>NUCLEOTIDE SEQUENCE [LARGE SCALE GENOMIC DNA]</scope>
    <source>
        <strain evidence="1 2">NRRL 20459</strain>
    </source>
</reference>
<accession>A0A8H4PJW8</accession>
<dbReference type="AlphaFoldDB" id="A0A8H4PJW8"/>
<feature type="non-terminal residue" evidence="1">
    <location>
        <position position="1"/>
    </location>
</feature>
<feature type="non-terminal residue" evidence="1">
    <location>
        <position position="160"/>
    </location>
</feature>
<evidence type="ECO:0000313" key="2">
    <source>
        <dbReference type="Proteomes" id="UP000554235"/>
    </source>
</evidence>
<proteinExistence type="predicted"/>
<protein>
    <submittedName>
        <fullName evidence="1">Uncharacterized protein</fullName>
    </submittedName>
</protein>